<proteinExistence type="predicted"/>
<protein>
    <submittedName>
        <fullName evidence="1">Uncharacterized protein</fullName>
    </submittedName>
</protein>
<evidence type="ECO:0000313" key="2">
    <source>
        <dbReference type="Proteomes" id="UP000499080"/>
    </source>
</evidence>
<gene>
    <name evidence="1" type="ORF">AVEN_270630_1</name>
</gene>
<evidence type="ECO:0000313" key="1">
    <source>
        <dbReference type="EMBL" id="GBN26716.1"/>
    </source>
</evidence>
<name>A0A4Y2MM47_ARAVE</name>
<sequence>MVNLGMDPVLFSRGQISRMTERRPMTPCLMPLRLPNRLDGLVTGEDDTCTTRSHVTSGKVFGKRYNIYRLRSPHSRRTFSGIRFRTWDSPAPWAH</sequence>
<keyword evidence="2" id="KW-1185">Reference proteome</keyword>
<dbReference type="Proteomes" id="UP000499080">
    <property type="component" value="Unassembled WGS sequence"/>
</dbReference>
<comment type="caution">
    <text evidence="1">The sequence shown here is derived from an EMBL/GenBank/DDBJ whole genome shotgun (WGS) entry which is preliminary data.</text>
</comment>
<organism evidence="1 2">
    <name type="scientific">Araneus ventricosus</name>
    <name type="common">Orbweaver spider</name>
    <name type="synonym">Epeira ventricosa</name>
    <dbReference type="NCBI Taxonomy" id="182803"/>
    <lineage>
        <taxon>Eukaryota</taxon>
        <taxon>Metazoa</taxon>
        <taxon>Ecdysozoa</taxon>
        <taxon>Arthropoda</taxon>
        <taxon>Chelicerata</taxon>
        <taxon>Arachnida</taxon>
        <taxon>Araneae</taxon>
        <taxon>Araneomorphae</taxon>
        <taxon>Entelegynae</taxon>
        <taxon>Araneoidea</taxon>
        <taxon>Araneidae</taxon>
        <taxon>Araneus</taxon>
    </lineage>
</organism>
<dbReference type="AlphaFoldDB" id="A0A4Y2MM47"/>
<reference evidence="1 2" key="1">
    <citation type="journal article" date="2019" name="Sci. Rep.">
        <title>Orb-weaving spider Araneus ventricosus genome elucidates the spidroin gene catalogue.</title>
        <authorList>
            <person name="Kono N."/>
            <person name="Nakamura H."/>
            <person name="Ohtoshi R."/>
            <person name="Moran D.A.P."/>
            <person name="Shinohara A."/>
            <person name="Yoshida Y."/>
            <person name="Fujiwara M."/>
            <person name="Mori M."/>
            <person name="Tomita M."/>
            <person name="Arakawa K."/>
        </authorList>
    </citation>
    <scope>NUCLEOTIDE SEQUENCE [LARGE SCALE GENOMIC DNA]</scope>
</reference>
<dbReference type="EMBL" id="BGPR01204531">
    <property type="protein sequence ID" value="GBN26716.1"/>
    <property type="molecule type" value="Genomic_DNA"/>
</dbReference>
<accession>A0A4Y2MM47</accession>